<evidence type="ECO:0000313" key="2">
    <source>
        <dbReference type="EMBL" id="TVU50164.1"/>
    </source>
</evidence>
<gene>
    <name evidence="2" type="ORF">EJB05_01524</name>
</gene>
<sequence length="81" mass="8678">MAALQQFLFILLWLFGAAVFVDGLLVYSPIFPNCSTTGNFTNDSPYLGNLVYLMSQLPSSAITNGGFDTATAGEPPNKTLI</sequence>
<feature type="non-terminal residue" evidence="2">
    <location>
        <position position="1"/>
    </location>
</feature>
<reference evidence="2 3" key="1">
    <citation type="journal article" date="2019" name="Sci. Rep.">
        <title>A high-quality genome of Eragrostis curvula grass provides insights into Poaceae evolution and supports new strategies to enhance forage quality.</title>
        <authorList>
            <person name="Carballo J."/>
            <person name="Santos B.A.C.M."/>
            <person name="Zappacosta D."/>
            <person name="Garbus I."/>
            <person name="Selva J.P."/>
            <person name="Gallo C.A."/>
            <person name="Diaz A."/>
            <person name="Albertini E."/>
            <person name="Caccamo M."/>
            <person name="Echenique V."/>
        </authorList>
    </citation>
    <scope>NUCLEOTIDE SEQUENCE [LARGE SCALE GENOMIC DNA]</scope>
    <source>
        <strain evidence="3">cv. Victoria</strain>
        <tissue evidence="2">Leaf</tissue>
    </source>
</reference>
<dbReference type="Gramene" id="TVU50164">
    <property type="protein sequence ID" value="TVU50164"/>
    <property type="gene ID" value="EJB05_01524"/>
</dbReference>
<comment type="caution">
    <text evidence="2">The sequence shown here is derived from an EMBL/GenBank/DDBJ whole genome shotgun (WGS) entry which is preliminary data.</text>
</comment>
<keyword evidence="3" id="KW-1185">Reference proteome</keyword>
<feature type="chain" id="PRO_5023935210" evidence="1">
    <location>
        <begin position="24"/>
        <end position="81"/>
    </location>
</feature>
<evidence type="ECO:0000313" key="3">
    <source>
        <dbReference type="Proteomes" id="UP000324897"/>
    </source>
</evidence>
<dbReference type="Proteomes" id="UP000324897">
    <property type="component" value="Chromosome 6"/>
</dbReference>
<accession>A0A5J9WS63</accession>
<dbReference type="AlphaFoldDB" id="A0A5J9WS63"/>
<evidence type="ECO:0000256" key="1">
    <source>
        <dbReference type="SAM" id="SignalP"/>
    </source>
</evidence>
<name>A0A5J9WS63_9POAL</name>
<dbReference type="EMBL" id="RWGY01000002">
    <property type="protein sequence ID" value="TVU50164.1"/>
    <property type="molecule type" value="Genomic_DNA"/>
</dbReference>
<proteinExistence type="predicted"/>
<protein>
    <submittedName>
        <fullName evidence="2">Uncharacterized protein</fullName>
    </submittedName>
</protein>
<dbReference type="CDD" id="cd23509">
    <property type="entry name" value="Gnk2-like"/>
    <property type="match status" value="1"/>
</dbReference>
<organism evidence="2 3">
    <name type="scientific">Eragrostis curvula</name>
    <name type="common">weeping love grass</name>
    <dbReference type="NCBI Taxonomy" id="38414"/>
    <lineage>
        <taxon>Eukaryota</taxon>
        <taxon>Viridiplantae</taxon>
        <taxon>Streptophyta</taxon>
        <taxon>Embryophyta</taxon>
        <taxon>Tracheophyta</taxon>
        <taxon>Spermatophyta</taxon>
        <taxon>Magnoliopsida</taxon>
        <taxon>Liliopsida</taxon>
        <taxon>Poales</taxon>
        <taxon>Poaceae</taxon>
        <taxon>PACMAD clade</taxon>
        <taxon>Chloridoideae</taxon>
        <taxon>Eragrostideae</taxon>
        <taxon>Eragrostidinae</taxon>
        <taxon>Eragrostis</taxon>
    </lineage>
</organism>
<keyword evidence="1" id="KW-0732">Signal</keyword>
<feature type="signal peptide" evidence="1">
    <location>
        <begin position="1"/>
        <end position="23"/>
    </location>
</feature>